<dbReference type="InterPro" id="IPR002048">
    <property type="entry name" value="EF_hand_dom"/>
</dbReference>
<name>A0A0E0CI36_9ORYZ</name>
<accession>A0A0E0CI36</accession>
<dbReference type="SUPFAM" id="SSF47473">
    <property type="entry name" value="EF-hand"/>
    <property type="match status" value="2"/>
</dbReference>
<evidence type="ECO:0000259" key="3">
    <source>
        <dbReference type="PROSITE" id="PS50222"/>
    </source>
</evidence>
<dbReference type="STRING" id="40149.A0A0E0CI36"/>
<dbReference type="Gramene" id="OMERI02G10370.1">
    <property type="protein sequence ID" value="OMERI02G10370.1"/>
    <property type="gene ID" value="OMERI02G10370"/>
</dbReference>
<evidence type="ECO:0000256" key="1">
    <source>
        <dbReference type="ARBA" id="ARBA00022837"/>
    </source>
</evidence>
<dbReference type="SMART" id="SM00054">
    <property type="entry name" value="EFh"/>
    <property type="match status" value="4"/>
</dbReference>
<dbReference type="Pfam" id="PF13499">
    <property type="entry name" value="EF-hand_7"/>
    <property type="match status" value="1"/>
</dbReference>
<dbReference type="Pfam" id="PF13833">
    <property type="entry name" value="EF-hand_8"/>
    <property type="match status" value="1"/>
</dbReference>
<dbReference type="Pfam" id="PF13202">
    <property type="entry name" value="EF-hand_5"/>
    <property type="match status" value="1"/>
</dbReference>
<dbReference type="GO" id="GO:0005509">
    <property type="term" value="F:calcium ion binding"/>
    <property type="evidence" value="ECO:0007669"/>
    <property type="project" value="InterPro"/>
</dbReference>
<sequence>MARSPAARKPSAAQTVAVTLALALASAGLLFLLVRLSPSSPSPHPHPHRRLRLRGARASPSPRGQIPFDPVIAGLERRRDDREWERLAAAGLHAPGFEAAPVPEDYIDGGGGGGFGADPDEDYINDAARFNLTRRVEALFPKIDVDPADGAVTPAELTAWNLASARREVMHRTARELDLHDRDHDGRIAFSEYERPSWAWRFDDHNSSNDGVGWWKEEHFNASDMDGDGFLNLTEFNDFLHPADTMNPKLINWLCKEEVRERDKDNDGKLNFQEFYNGLFYSIRHFDEEASTDDSKASDAPARKSFTHLDLDNDGLLSADELKPIIGNLHPPEHFYAKQQADYVITQADTNKDGKLSLQEMIDNPYVFYSALFTEDDYGFHDELRWAQAEVSSGVGPLDGPELDAMAEGEDEVEVELEGRLHRRRVAEHRLTAASFTCCSANLCPTHALGPIPNGMCAYGCLALSSAASAANLSGLNSSGSGNCAASLANTPGASHTYVPCTHHNGRPAWSSSAPGTRPRGANPSISRSSLSSTRGWHDTRYTTDDTVNAVVFNSFTSSSPPPSPPPSSPAASAAFLDRPNSMPNAVLPMMSMAMHSESWQKGMQSWSGHPAMLSTRASTYDCIVGMSPASLAGWYSGITMFLIDDHVESLTPPKCQHCDTHINTFVFQISDKETKPLPSQILLASWAQSSALATITNGCLPM</sequence>
<dbReference type="PROSITE" id="PS50222">
    <property type="entry name" value="EF_HAND_2"/>
    <property type="match status" value="4"/>
</dbReference>
<dbReference type="EnsemblPlants" id="OMERI02G10370.1">
    <property type="protein sequence ID" value="OMERI02G10370.1"/>
    <property type="gene ID" value="OMERI02G10370"/>
</dbReference>
<reference evidence="4" key="2">
    <citation type="submission" date="2018-05" db="EMBL/GenBank/DDBJ databases">
        <title>OmerRS3 (Oryza meridionalis Reference Sequence Version 3).</title>
        <authorList>
            <person name="Zhang J."/>
            <person name="Kudrna D."/>
            <person name="Lee S."/>
            <person name="Talag J."/>
            <person name="Welchert J."/>
            <person name="Wing R.A."/>
        </authorList>
    </citation>
    <scope>NUCLEOTIDE SEQUENCE [LARGE SCALE GENOMIC DNA]</scope>
    <source>
        <strain evidence="4">cv. OR44</strain>
    </source>
</reference>
<dbReference type="eggNOG" id="KOG4223">
    <property type="taxonomic scope" value="Eukaryota"/>
</dbReference>
<dbReference type="FunFam" id="1.10.238.10:FF:000281">
    <property type="entry name" value="Calcium-binding EF hand family protein"/>
    <property type="match status" value="1"/>
</dbReference>
<dbReference type="AlphaFoldDB" id="A0A0E0CI36"/>
<evidence type="ECO:0000313" key="5">
    <source>
        <dbReference type="Proteomes" id="UP000008021"/>
    </source>
</evidence>
<dbReference type="Gene3D" id="1.10.238.10">
    <property type="entry name" value="EF-hand"/>
    <property type="match status" value="2"/>
</dbReference>
<dbReference type="InterPro" id="IPR011992">
    <property type="entry name" value="EF-hand-dom_pair"/>
</dbReference>
<dbReference type="PANTHER" id="PTHR10827:SF101">
    <property type="entry name" value="CALCIUM-BINDING EF HAND FAMILY PROTEIN"/>
    <property type="match status" value="1"/>
</dbReference>
<keyword evidence="5" id="KW-1185">Reference proteome</keyword>
<dbReference type="InterPro" id="IPR018247">
    <property type="entry name" value="EF_Hand_1_Ca_BS"/>
</dbReference>
<dbReference type="PANTHER" id="PTHR10827">
    <property type="entry name" value="RETICULOCALBIN"/>
    <property type="match status" value="1"/>
</dbReference>
<dbReference type="PROSITE" id="PS00018">
    <property type="entry name" value="EF_HAND_1"/>
    <property type="match status" value="4"/>
</dbReference>
<feature type="region of interest" description="Disordered" evidence="2">
    <location>
        <begin position="554"/>
        <end position="577"/>
    </location>
</feature>
<evidence type="ECO:0000313" key="4">
    <source>
        <dbReference type="EnsemblPlants" id="OMERI02G10370.1"/>
    </source>
</evidence>
<dbReference type="FunFam" id="1.10.238.10:FF:000316">
    <property type="entry name" value="Calcium-binding EF hand family protein"/>
    <property type="match status" value="1"/>
</dbReference>
<feature type="region of interest" description="Disordered" evidence="2">
    <location>
        <begin position="507"/>
        <end position="541"/>
    </location>
</feature>
<dbReference type="Proteomes" id="UP000008021">
    <property type="component" value="Chromosome 2"/>
</dbReference>
<keyword evidence="1" id="KW-0106">Calcium</keyword>
<feature type="domain" description="EF-hand" evidence="3">
    <location>
        <begin position="297"/>
        <end position="332"/>
    </location>
</feature>
<dbReference type="GO" id="GO:0005783">
    <property type="term" value="C:endoplasmic reticulum"/>
    <property type="evidence" value="ECO:0007669"/>
    <property type="project" value="TreeGrafter"/>
</dbReference>
<organism evidence="4">
    <name type="scientific">Oryza meridionalis</name>
    <dbReference type="NCBI Taxonomy" id="40149"/>
    <lineage>
        <taxon>Eukaryota</taxon>
        <taxon>Viridiplantae</taxon>
        <taxon>Streptophyta</taxon>
        <taxon>Embryophyta</taxon>
        <taxon>Tracheophyta</taxon>
        <taxon>Spermatophyta</taxon>
        <taxon>Magnoliopsida</taxon>
        <taxon>Liliopsida</taxon>
        <taxon>Poales</taxon>
        <taxon>Poaceae</taxon>
        <taxon>BOP clade</taxon>
        <taxon>Oryzoideae</taxon>
        <taxon>Oryzeae</taxon>
        <taxon>Oryzinae</taxon>
        <taxon>Oryza</taxon>
    </lineage>
</organism>
<evidence type="ECO:0000256" key="2">
    <source>
        <dbReference type="SAM" id="MobiDB-lite"/>
    </source>
</evidence>
<feature type="compositionally biased region" description="Pro residues" evidence="2">
    <location>
        <begin position="560"/>
        <end position="569"/>
    </location>
</feature>
<feature type="domain" description="EF-hand" evidence="3">
    <location>
        <begin position="263"/>
        <end position="285"/>
    </location>
</feature>
<feature type="domain" description="EF-hand" evidence="3">
    <location>
        <begin position="217"/>
        <end position="246"/>
    </location>
</feature>
<dbReference type="HOGENOM" id="CLU_434388_0_0_1"/>
<proteinExistence type="predicted"/>
<reference evidence="4" key="1">
    <citation type="submission" date="2015-04" db="UniProtKB">
        <authorList>
            <consortium name="EnsemblPlants"/>
        </authorList>
    </citation>
    <scope>IDENTIFICATION</scope>
</reference>
<feature type="domain" description="EF-hand" evidence="3">
    <location>
        <begin position="336"/>
        <end position="371"/>
    </location>
</feature>
<protein>
    <recommendedName>
        <fullName evidence="3">EF-hand domain-containing protein</fullName>
    </recommendedName>
</protein>